<evidence type="ECO:0000313" key="2">
    <source>
        <dbReference type="Ensembl" id="ENSOANP00000032057.2"/>
    </source>
</evidence>
<dbReference type="InterPro" id="IPR011989">
    <property type="entry name" value="ARM-like"/>
</dbReference>
<dbReference type="GO" id="GO:0007129">
    <property type="term" value="P:homologous chromosome pairing at meiosis"/>
    <property type="evidence" value="ECO:0000318"/>
    <property type="project" value="GO_Central"/>
</dbReference>
<dbReference type="FunCoup" id="K7EEV0">
    <property type="interactions" value="35"/>
</dbReference>
<dbReference type="Gene3D" id="1.25.10.10">
    <property type="entry name" value="Leucine-rich Repeat Variant"/>
    <property type="match status" value="1"/>
</dbReference>
<reference evidence="2" key="2">
    <citation type="submission" date="2025-09" db="UniProtKB">
        <authorList>
            <consortium name="Ensembl"/>
        </authorList>
    </citation>
    <scope>IDENTIFICATION</scope>
    <source>
        <strain evidence="2">Glennie</strain>
    </source>
</reference>
<dbReference type="SUPFAM" id="SSF48371">
    <property type="entry name" value="ARM repeat"/>
    <property type="match status" value="1"/>
</dbReference>
<feature type="region of interest" description="Disordered" evidence="1">
    <location>
        <begin position="398"/>
        <end position="424"/>
    </location>
</feature>
<dbReference type="Ensembl" id="ENSOANT00000041306.2">
    <property type="protein sequence ID" value="ENSOANP00000032057.2"/>
    <property type="gene ID" value="ENSOANG00000032301.2"/>
</dbReference>
<dbReference type="eggNOG" id="ENOG502QQER">
    <property type="taxonomic scope" value="Eukaryota"/>
</dbReference>
<evidence type="ECO:0000256" key="1">
    <source>
        <dbReference type="SAM" id="MobiDB-lite"/>
    </source>
</evidence>
<protein>
    <submittedName>
        <fullName evidence="2">Uncharacterized protein</fullName>
    </submittedName>
</protein>
<dbReference type="Bgee" id="ENSOANG00000032301">
    <property type="expression patterns" value="Expressed in testis and 1 other cell type or tissue"/>
</dbReference>
<dbReference type="Proteomes" id="UP000002279">
    <property type="component" value="Unplaced"/>
</dbReference>
<accession>K7EEV0</accession>
<dbReference type="InParanoid" id="K7EEV0"/>
<evidence type="ECO:0000313" key="3">
    <source>
        <dbReference type="Proteomes" id="UP000002279"/>
    </source>
</evidence>
<organism evidence="2 3">
    <name type="scientific">Ornithorhynchus anatinus</name>
    <name type="common">Duckbill platypus</name>
    <dbReference type="NCBI Taxonomy" id="9258"/>
    <lineage>
        <taxon>Eukaryota</taxon>
        <taxon>Metazoa</taxon>
        <taxon>Chordata</taxon>
        <taxon>Craniata</taxon>
        <taxon>Vertebrata</taxon>
        <taxon>Euteleostomi</taxon>
        <taxon>Mammalia</taxon>
        <taxon>Monotremata</taxon>
        <taxon>Ornithorhynchidae</taxon>
        <taxon>Ornithorhynchus</taxon>
    </lineage>
</organism>
<feature type="compositionally biased region" description="Basic residues" evidence="1">
    <location>
        <begin position="507"/>
        <end position="520"/>
    </location>
</feature>
<dbReference type="AlphaFoldDB" id="K7EEV0"/>
<sequence length="520" mass="56973">MEDNKSKGLTCAEADVEALMECVKQQPDNIPAVKSALLSIVSVCQENSNAGVYFHDIGGLKLVRDLARSEAPSKLKEVTLYTLGTLAISNVVCQQSLCTPELFEEMLMLIIDEQSSMDLQTVSVSVLLGLVSKNSSGQMLLRETGCIAVLQKLFRETFTNSEIDSSNESFKEKYPLWHALCNTLIAAVNNPKNEENQRICCSVLPHVHTLLEAHKTPELVGPICLLIGLIVDGNSPVQEFLISIGGLDVLTKVFTELVEDSRQNLSSAKMAVEVTSAMGNCIAQNSPGSTVLAKHQVVPKLLNLLFLENLDSQDRTSVLVTLGHCIQTCDENLSLLFQNNGLKLIEDSFSSANNEIVSSNVAFIQLKLKVWVEELKLKILASVLKWIYKTKKRRKAPGHLKKTKETLTKEPLKGEDEEQGPKTDGVAGDFLMKGNDQEKALPKQCSELGAQIYHPPANDELKSQLESPGGDPASTLFSEREPVGSEPVFEHPAPAVENGAQQATKGRTTRKSLKKLQKKK</sequence>
<feature type="compositionally biased region" description="Basic and acidic residues" evidence="1">
    <location>
        <begin position="403"/>
        <end position="414"/>
    </location>
</feature>
<feature type="region of interest" description="Disordered" evidence="1">
    <location>
        <begin position="458"/>
        <end position="520"/>
    </location>
</feature>
<dbReference type="PANTHER" id="PTHR14014">
    <property type="entry name" value="TELOMERE REPEATS-BINDING BOUQUET FORMATION PROTEIN 1"/>
    <property type="match status" value="1"/>
</dbReference>
<dbReference type="GO" id="GO:0070197">
    <property type="term" value="P:meiotic attachment of telomere to nuclear envelope"/>
    <property type="evidence" value="ECO:0000318"/>
    <property type="project" value="GO_Central"/>
</dbReference>
<dbReference type="InterPro" id="IPR016024">
    <property type="entry name" value="ARM-type_fold"/>
</dbReference>
<dbReference type="PANTHER" id="PTHR14014:SF0">
    <property type="entry name" value="TELOMERE REPEATS-BINDING BOUQUET FORMATION PROTEIN 1"/>
    <property type="match status" value="1"/>
</dbReference>
<proteinExistence type="predicted"/>
<keyword evidence="3" id="KW-1185">Reference proteome</keyword>
<dbReference type="HOGENOM" id="CLU_022991_1_0_1"/>
<dbReference type="OMA" id="PLWHALC"/>
<dbReference type="InterPro" id="IPR042359">
    <property type="entry name" value="TERB1"/>
</dbReference>
<name>K7EEV0_ORNAN</name>
<dbReference type="GeneTree" id="ENSGT00390000005075"/>
<reference evidence="2" key="1">
    <citation type="submission" date="2025-08" db="UniProtKB">
        <authorList>
            <consortium name="Ensembl"/>
        </authorList>
    </citation>
    <scope>IDENTIFICATION</scope>
    <source>
        <strain evidence="2">Glennie</strain>
    </source>
</reference>